<comment type="caution">
    <text evidence="6">Lacks conserved residue(s) required for the propagation of feature annotation.</text>
</comment>
<dbReference type="GO" id="GO:0004825">
    <property type="term" value="F:methionine-tRNA ligase activity"/>
    <property type="evidence" value="ECO:0007669"/>
    <property type="project" value="UniProtKB-UniRule"/>
</dbReference>
<dbReference type="GO" id="GO:0005524">
    <property type="term" value="F:ATP binding"/>
    <property type="evidence" value="ECO:0007669"/>
    <property type="project" value="UniProtKB-UniRule"/>
</dbReference>
<dbReference type="CDD" id="cd07957">
    <property type="entry name" value="Anticodon_Ia_Met"/>
    <property type="match status" value="1"/>
</dbReference>
<feature type="domain" description="Methionyl/Leucyl tRNA synthetase" evidence="8">
    <location>
        <begin position="5"/>
        <end position="387"/>
    </location>
</feature>
<dbReference type="SUPFAM" id="SSF52374">
    <property type="entry name" value="Nucleotidylyl transferase"/>
    <property type="match status" value="1"/>
</dbReference>
<dbReference type="PANTHER" id="PTHR43326">
    <property type="entry name" value="METHIONYL-TRNA SYNTHETASE"/>
    <property type="match status" value="1"/>
</dbReference>
<dbReference type="OrthoDB" id="9810191at2"/>
<dbReference type="AlphaFoldDB" id="I4B995"/>
<evidence type="ECO:0000256" key="6">
    <source>
        <dbReference type="HAMAP-Rule" id="MF_01228"/>
    </source>
</evidence>
<feature type="binding site" evidence="6">
    <location>
        <position position="145"/>
    </location>
    <ligand>
        <name>Zn(2+)</name>
        <dbReference type="ChEBI" id="CHEBI:29105"/>
    </ligand>
</feature>
<name>I4B995_TURPD</name>
<evidence type="ECO:0000259" key="7">
    <source>
        <dbReference type="Pfam" id="PF08264"/>
    </source>
</evidence>
<dbReference type="EC" id="6.1.1.10" evidence="6"/>
<dbReference type="Pfam" id="PF09334">
    <property type="entry name" value="tRNA-synt_1g"/>
    <property type="match status" value="1"/>
</dbReference>
<feature type="short sequence motif" description="'KMSKS' region" evidence="6">
    <location>
        <begin position="323"/>
        <end position="327"/>
    </location>
</feature>
<dbReference type="InterPro" id="IPR014729">
    <property type="entry name" value="Rossmann-like_a/b/a_fold"/>
</dbReference>
<dbReference type="InterPro" id="IPR041872">
    <property type="entry name" value="Anticodon_Met"/>
</dbReference>
<feature type="binding site" evidence="6">
    <location>
        <position position="130"/>
    </location>
    <ligand>
        <name>Zn(2+)</name>
        <dbReference type="ChEBI" id="CHEBI:29105"/>
    </ligand>
</feature>
<evidence type="ECO:0000313" key="10">
    <source>
        <dbReference type="Proteomes" id="UP000006048"/>
    </source>
</evidence>
<dbReference type="NCBIfam" id="NF008900">
    <property type="entry name" value="PRK12267.1"/>
    <property type="match status" value="1"/>
</dbReference>
<keyword evidence="4 6" id="KW-0648">Protein biosynthesis</keyword>
<proteinExistence type="inferred from homology"/>
<evidence type="ECO:0000256" key="3">
    <source>
        <dbReference type="ARBA" id="ARBA00022840"/>
    </source>
</evidence>
<dbReference type="InterPro" id="IPR023457">
    <property type="entry name" value="Met-tRNA_synth_2"/>
</dbReference>
<accession>I4B995</accession>
<dbReference type="GO" id="GO:0005737">
    <property type="term" value="C:cytoplasm"/>
    <property type="evidence" value="ECO:0007669"/>
    <property type="project" value="UniProtKB-SubCell"/>
</dbReference>
<dbReference type="STRING" id="869212.Turpa_3213"/>
<evidence type="ECO:0000259" key="8">
    <source>
        <dbReference type="Pfam" id="PF09334"/>
    </source>
</evidence>
<keyword evidence="1 6" id="KW-0436">Ligase</keyword>
<protein>
    <recommendedName>
        <fullName evidence="6">Methionine--tRNA ligase</fullName>
        <ecNumber evidence="6">6.1.1.10</ecNumber>
    </recommendedName>
    <alternativeName>
        <fullName evidence="6">Methionyl-tRNA synthetase</fullName>
        <shortName evidence="6">MetRS</shortName>
    </alternativeName>
</protein>
<dbReference type="InterPro" id="IPR033911">
    <property type="entry name" value="MetRS_core"/>
</dbReference>
<evidence type="ECO:0000256" key="5">
    <source>
        <dbReference type="ARBA" id="ARBA00023146"/>
    </source>
</evidence>
<evidence type="ECO:0000313" key="9">
    <source>
        <dbReference type="EMBL" id="AFM13852.1"/>
    </source>
</evidence>
<dbReference type="Proteomes" id="UP000006048">
    <property type="component" value="Chromosome"/>
</dbReference>
<evidence type="ECO:0000256" key="1">
    <source>
        <dbReference type="ARBA" id="ARBA00022598"/>
    </source>
</evidence>
<dbReference type="HOGENOM" id="CLU_009710_9_4_12"/>
<organism evidence="9 10">
    <name type="scientific">Turneriella parva (strain ATCC BAA-1111 / DSM 21527 / NCTC 11395 / H)</name>
    <name type="common">Leptospira parva</name>
    <dbReference type="NCBI Taxonomy" id="869212"/>
    <lineage>
        <taxon>Bacteria</taxon>
        <taxon>Pseudomonadati</taxon>
        <taxon>Spirochaetota</taxon>
        <taxon>Spirochaetia</taxon>
        <taxon>Leptospirales</taxon>
        <taxon>Leptospiraceae</taxon>
        <taxon>Turneriella</taxon>
    </lineage>
</organism>
<comment type="cofactor">
    <cofactor evidence="6">
        <name>Zn(2+)</name>
        <dbReference type="ChEBI" id="CHEBI:29105"/>
    </cofactor>
    <text evidence="6">Binds 1 zinc ion per subunit.</text>
</comment>
<comment type="subunit">
    <text evidence="6">Monomer.</text>
</comment>
<keyword evidence="2 6" id="KW-0547">Nucleotide-binding</keyword>
<keyword evidence="5 6" id="KW-0030">Aminoacyl-tRNA synthetase</keyword>
<sequence>MKQKIFITTPIYYVNARPHIGHAYTTIACDTWARYQRLAGKEVFFLTGTDEHGDKIVKAAAAEGKTPGAYCDEISGAFKSAWQKLGLTPDDFIRTTEPRHKAVVQQILQKIYDAGDIYAGEYTGKYCFGCERYLTDKELNEKGECATHLAVPQVISEKNYFFRMQKYLPIWKAELQQNPSHVEPQGFRNEVLGTIDELIKNGEDLSISRPKTRLEWGIEIPFDKDYVTYVWFDALINYVTAAGYPVPLRQAQGDKDSAVVLSPSKGAAGNSFNELWANSYHMIAKDIVKPHGVYWPTMLIAAGIPVYKRLSVHGYWLGFADQKMSKSLGNAKDPLELAGKIGNDALRFFLMREMNFGSDARFSEEIMINRLNANLANDLGNLVQRTLSMLKKYECGPNPASAPHASAAGIDASLKTLKADYIKYFENFEFHNAIEAVFTVIRSLNKVVDDYKPWSLAKENMAECALLLNTLFRAISVVLIYLKPVLPEKTEALLPLLGVTTEQSYPESLVEVKFPEQKLDTWPMLFMRMELETPHPPTPSA</sequence>
<gene>
    <name evidence="6" type="primary">metG</name>
    <name evidence="9" type="ordered locus">Turpa_3213</name>
</gene>
<dbReference type="GO" id="GO:0006431">
    <property type="term" value="P:methionyl-tRNA aminoacylation"/>
    <property type="evidence" value="ECO:0007669"/>
    <property type="project" value="UniProtKB-UniRule"/>
</dbReference>
<dbReference type="KEGG" id="tpx:Turpa_3213"/>
<dbReference type="InterPro" id="IPR009080">
    <property type="entry name" value="tRNAsynth_Ia_anticodon-bd"/>
</dbReference>
<dbReference type="EMBL" id="CP002959">
    <property type="protein sequence ID" value="AFM13852.1"/>
    <property type="molecule type" value="Genomic_DNA"/>
</dbReference>
<dbReference type="SUPFAM" id="SSF47323">
    <property type="entry name" value="Anticodon-binding domain of a subclass of class I aminoacyl-tRNA synthetases"/>
    <property type="match status" value="1"/>
</dbReference>
<dbReference type="HAMAP" id="MF_01228">
    <property type="entry name" value="Met_tRNA_synth_type2"/>
    <property type="match status" value="1"/>
</dbReference>
<dbReference type="CDD" id="cd00814">
    <property type="entry name" value="MetRS_core"/>
    <property type="match status" value="1"/>
</dbReference>
<dbReference type="GO" id="GO:0046872">
    <property type="term" value="F:metal ion binding"/>
    <property type="evidence" value="ECO:0007669"/>
    <property type="project" value="UniProtKB-KW"/>
</dbReference>
<comment type="subcellular location">
    <subcellularLocation>
        <location evidence="6">Cytoplasm</location>
    </subcellularLocation>
</comment>
<dbReference type="InterPro" id="IPR013155">
    <property type="entry name" value="M/V/L/I-tRNA-synth_anticd-bd"/>
</dbReference>
<reference evidence="9 10" key="1">
    <citation type="submission" date="2012-06" db="EMBL/GenBank/DDBJ databases">
        <title>The complete chromosome of genome of Turneriella parva DSM 21527.</title>
        <authorList>
            <consortium name="US DOE Joint Genome Institute (JGI-PGF)"/>
            <person name="Lucas S."/>
            <person name="Han J."/>
            <person name="Lapidus A."/>
            <person name="Bruce D."/>
            <person name="Goodwin L."/>
            <person name="Pitluck S."/>
            <person name="Peters L."/>
            <person name="Kyrpides N."/>
            <person name="Mavromatis K."/>
            <person name="Ivanova N."/>
            <person name="Mikhailova N."/>
            <person name="Chertkov O."/>
            <person name="Detter J.C."/>
            <person name="Tapia R."/>
            <person name="Han C."/>
            <person name="Land M."/>
            <person name="Hauser L."/>
            <person name="Markowitz V."/>
            <person name="Cheng J.-F."/>
            <person name="Hugenholtz P."/>
            <person name="Woyke T."/>
            <person name="Wu D."/>
            <person name="Gronow S."/>
            <person name="Wellnitz S."/>
            <person name="Brambilla E."/>
            <person name="Klenk H.-P."/>
            <person name="Eisen J.A."/>
        </authorList>
    </citation>
    <scope>NUCLEOTIDE SEQUENCE [LARGE SCALE GENOMIC DNA]</scope>
    <source>
        <strain evidence="10">ATCC BAA-1111 / DSM 21527 / NCTC 11395 / H</strain>
    </source>
</reference>
<evidence type="ECO:0000256" key="2">
    <source>
        <dbReference type="ARBA" id="ARBA00022741"/>
    </source>
</evidence>
<dbReference type="InterPro" id="IPR015413">
    <property type="entry name" value="Methionyl/Leucyl_tRNA_Synth"/>
</dbReference>
<comment type="catalytic activity">
    <reaction evidence="6">
        <text>tRNA(Met) + L-methionine + ATP = L-methionyl-tRNA(Met) + AMP + diphosphate</text>
        <dbReference type="Rhea" id="RHEA:13481"/>
        <dbReference type="Rhea" id="RHEA-COMP:9667"/>
        <dbReference type="Rhea" id="RHEA-COMP:9698"/>
        <dbReference type="ChEBI" id="CHEBI:30616"/>
        <dbReference type="ChEBI" id="CHEBI:33019"/>
        <dbReference type="ChEBI" id="CHEBI:57844"/>
        <dbReference type="ChEBI" id="CHEBI:78442"/>
        <dbReference type="ChEBI" id="CHEBI:78530"/>
        <dbReference type="ChEBI" id="CHEBI:456215"/>
        <dbReference type="EC" id="6.1.1.10"/>
    </reaction>
</comment>
<dbReference type="Pfam" id="PF08264">
    <property type="entry name" value="Anticodon_1"/>
    <property type="match status" value="1"/>
</dbReference>
<dbReference type="PANTHER" id="PTHR43326:SF1">
    <property type="entry name" value="METHIONINE--TRNA LIGASE, MITOCHONDRIAL"/>
    <property type="match status" value="1"/>
</dbReference>
<dbReference type="Gene3D" id="1.10.730.10">
    <property type="entry name" value="Isoleucyl-tRNA Synthetase, Domain 1"/>
    <property type="match status" value="1"/>
</dbReference>
<feature type="binding site" evidence="6">
    <location>
        <position position="127"/>
    </location>
    <ligand>
        <name>Zn(2+)</name>
        <dbReference type="ChEBI" id="CHEBI:29105"/>
    </ligand>
</feature>
<dbReference type="Gene3D" id="2.170.220.10">
    <property type="match status" value="1"/>
</dbReference>
<dbReference type="PRINTS" id="PR01041">
    <property type="entry name" value="TRNASYNTHMET"/>
</dbReference>
<comment type="function">
    <text evidence="6">Is required not only for elongation of protein synthesis but also for the initiation of all mRNA translation through initiator tRNA(fMet) aminoacylation.</text>
</comment>
<dbReference type="FunFam" id="2.170.220.10:FF:000003">
    <property type="entry name" value="Methionine--tRNA ligase"/>
    <property type="match status" value="1"/>
</dbReference>
<keyword evidence="3 6" id="KW-0067">ATP-binding</keyword>
<dbReference type="PROSITE" id="PS51257">
    <property type="entry name" value="PROKAR_LIPOPROTEIN"/>
    <property type="match status" value="1"/>
</dbReference>
<evidence type="ECO:0000256" key="4">
    <source>
        <dbReference type="ARBA" id="ARBA00022917"/>
    </source>
</evidence>
<keyword evidence="6" id="KW-0963">Cytoplasm</keyword>
<comment type="similarity">
    <text evidence="6">Belongs to the class-I aminoacyl-tRNA synthetase family. MetG type 2A subfamily.</text>
</comment>
<keyword evidence="6" id="KW-0479">Metal-binding</keyword>
<dbReference type="Gene3D" id="3.40.50.620">
    <property type="entry name" value="HUPs"/>
    <property type="match status" value="1"/>
</dbReference>
<feature type="domain" description="Methionyl/Valyl/Leucyl/Isoleucyl-tRNA synthetase anticodon-binding" evidence="7">
    <location>
        <begin position="412"/>
        <end position="519"/>
    </location>
</feature>
<keyword evidence="6" id="KW-0862">Zinc</keyword>
<dbReference type="RefSeq" id="WP_014804352.1">
    <property type="nucleotide sequence ID" value="NC_018020.1"/>
</dbReference>
<feature type="binding site" evidence="6">
    <location>
        <position position="148"/>
    </location>
    <ligand>
        <name>Zn(2+)</name>
        <dbReference type="ChEBI" id="CHEBI:29105"/>
    </ligand>
</feature>
<feature type="short sequence motif" description="'HIGH' region" evidence="6">
    <location>
        <begin position="12"/>
        <end position="22"/>
    </location>
</feature>
<dbReference type="PATRIC" id="fig|869212.3.peg.3242"/>
<keyword evidence="10" id="KW-1185">Reference proteome</keyword>